<sequence length="66" mass="7083">MHLDTRVVVLRSLEGASPPSSAPIFIASGIAGARPEKTFVPLIMYYVVPIFLIGYFIALGVLPIPV</sequence>
<evidence type="ECO:0008006" key="4">
    <source>
        <dbReference type="Google" id="ProtNLM"/>
    </source>
</evidence>
<feature type="transmembrane region" description="Helical" evidence="1">
    <location>
        <begin position="43"/>
        <end position="64"/>
    </location>
</feature>
<dbReference type="Proteomes" id="UP000596248">
    <property type="component" value="Chromosome"/>
</dbReference>
<keyword evidence="3" id="KW-1185">Reference proteome</keyword>
<proteinExistence type="predicted"/>
<keyword evidence="1" id="KW-0812">Transmembrane</keyword>
<dbReference type="RefSeq" id="WP_203254741.1">
    <property type="nucleotide sequence ID" value="NZ_CP069127.1"/>
</dbReference>
<organism evidence="2 3">
    <name type="scientific">Brevibacillus choshinensis</name>
    <dbReference type="NCBI Taxonomy" id="54911"/>
    <lineage>
        <taxon>Bacteria</taxon>
        <taxon>Bacillati</taxon>
        <taxon>Bacillota</taxon>
        <taxon>Bacilli</taxon>
        <taxon>Bacillales</taxon>
        <taxon>Paenibacillaceae</taxon>
        <taxon>Brevibacillus</taxon>
    </lineage>
</organism>
<evidence type="ECO:0000256" key="1">
    <source>
        <dbReference type="SAM" id="Phobius"/>
    </source>
</evidence>
<gene>
    <name evidence="2" type="ORF">JNE38_16395</name>
</gene>
<keyword evidence="1" id="KW-0472">Membrane</keyword>
<name>A0ABX7FGB3_BRECH</name>
<reference evidence="2 3" key="1">
    <citation type="submission" date="2021-01" db="EMBL/GenBank/DDBJ databases">
        <title>Identification of strong promoters based on the transcriptome of Brevibacillus choshinensis.</title>
        <authorList>
            <person name="Yao D."/>
            <person name="Zhang K."/>
            <person name="Wu J."/>
        </authorList>
    </citation>
    <scope>NUCLEOTIDE SEQUENCE [LARGE SCALE GENOMIC DNA]</scope>
    <source>
        <strain evidence="2 3">HPD31-SP3</strain>
    </source>
</reference>
<evidence type="ECO:0000313" key="2">
    <source>
        <dbReference type="EMBL" id="QRG65223.1"/>
    </source>
</evidence>
<keyword evidence="1" id="KW-1133">Transmembrane helix</keyword>
<accession>A0ABX7FGB3</accession>
<protein>
    <recommendedName>
        <fullName evidence="4">TRAP C4-dicarboxylate transport system permease DctM subunit domain-containing protein</fullName>
    </recommendedName>
</protein>
<dbReference type="EMBL" id="CP069127">
    <property type="protein sequence ID" value="QRG65223.1"/>
    <property type="molecule type" value="Genomic_DNA"/>
</dbReference>
<evidence type="ECO:0000313" key="3">
    <source>
        <dbReference type="Proteomes" id="UP000596248"/>
    </source>
</evidence>